<evidence type="ECO:0000313" key="1">
    <source>
        <dbReference type="EMBL" id="KAF6151861.1"/>
    </source>
</evidence>
<keyword evidence="2" id="KW-1185">Reference proteome</keyword>
<dbReference type="Proteomes" id="UP000541444">
    <property type="component" value="Unassembled WGS sequence"/>
</dbReference>
<dbReference type="AlphaFoldDB" id="A0A7J7MAE5"/>
<reference evidence="1 2" key="1">
    <citation type="journal article" date="2020" name="IScience">
        <title>Genome Sequencing of the Endangered Kingdonia uniflora (Circaeasteraceae, Ranunculales) Reveals Potential Mechanisms of Evolutionary Specialization.</title>
        <authorList>
            <person name="Sun Y."/>
            <person name="Deng T."/>
            <person name="Zhang A."/>
            <person name="Moore M.J."/>
            <person name="Landis J.B."/>
            <person name="Lin N."/>
            <person name="Zhang H."/>
            <person name="Zhang X."/>
            <person name="Huang J."/>
            <person name="Zhang X."/>
            <person name="Sun H."/>
            <person name="Wang H."/>
        </authorList>
    </citation>
    <scope>NUCLEOTIDE SEQUENCE [LARGE SCALE GENOMIC DNA]</scope>
    <source>
        <strain evidence="1">TB1705</strain>
        <tissue evidence="1">Leaf</tissue>
    </source>
</reference>
<proteinExistence type="predicted"/>
<protein>
    <submittedName>
        <fullName evidence="1">Uncharacterized protein</fullName>
    </submittedName>
</protein>
<name>A0A7J7MAE5_9MAGN</name>
<dbReference type="EMBL" id="JACGCM010001659">
    <property type="protein sequence ID" value="KAF6151861.1"/>
    <property type="molecule type" value="Genomic_DNA"/>
</dbReference>
<organism evidence="1 2">
    <name type="scientific">Kingdonia uniflora</name>
    <dbReference type="NCBI Taxonomy" id="39325"/>
    <lineage>
        <taxon>Eukaryota</taxon>
        <taxon>Viridiplantae</taxon>
        <taxon>Streptophyta</taxon>
        <taxon>Embryophyta</taxon>
        <taxon>Tracheophyta</taxon>
        <taxon>Spermatophyta</taxon>
        <taxon>Magnoliopsida</taxon>
        <taxon>Ranunculales</taxon>
        <taxon>Circaeasteraceae</taxon>
        <taxon>Kingdonia</taxon>
    </lineage>
</organism>
<evidence type="ECO:0000313" key="2">
    <source>
        <dbReference type="Proteomes" id="UP000541444"/>
    </source>
</evidence>
<accession>A0A7J7MAE5</accession>
<gene>
    <name evidence="1" type="ORF">GIB67_010435</name>
</gene>
<comment type="caution">
    <text evidence="1">The sequence shown here is derived from an EMBL/GenBank/DDBJ whole genome shotgun (WGS) entry which is preliminary data.</text>
</comment>
<sequence>MRQMRLMRPGIASHFRCNPLNATRCKCVTFCCISHILSHFLMQHNAINQLKHDRNTKKKILCKYTLILSEKNLI</sequence>